<keyword evidence="3" id="KW-1185">Reference proteome</keyword>
<gene>
    <name evidence="2" type="ORF">Aru02nite_23420</name>
</gene>
<evidence type="ECO:0000256" key="1">
    <source>
        <dbReference type="SAM" id="MobiDB-lite"/>
    </source>
</evidence>
<dbReference type="RefSeq" id="WP_203657442.1">
    <property type="nucleotide sequence ID" value="NZ_BAAAZM010000006.1"/>
</dbReference>
<dbReference type="AlphaFoldDB" id="A0A8J3IZI6"/>
<accession>A0A8J3IZI6</accession>
<sequence length="734" mass="76919">MSRTFDTELDRPVAPLTLPATVKTGGGAAIQVCDGFVRGTGIVGRFSASPGLIGIKVATDGPVRVTLRLTADRETAQWWQHRVPDRVTPRQPHGARLLLVRSQGATRTAVLLDRPHGSFALDASATVRFDLTAEEVPADGLLILELADATAAPDGTLPHAAVGVRVDAVTVDPVPAEDRPAGDRPVEDLATGPVAGGVFLAAPAAPVSGTFVWTLRAGPAATVPADRVAPPAGPLWEEPPTGAPRLRYRDKGIALARRRLAAARFAASNRARRGMIRGARAVTAPVRYGLAPLTVRTALRPRDVHAQLVPLDGGTPRACAVRVRGNVVQVRYTGHLSGPAVVRLSTYRPVAWRMVAASVTRPASVTPELTDDAEANRALVQELLDRPDAAPVTLPAGRFPVGGGLRLADGRHLTGARDGDTVLIQPDATAAPLLWVLGSGVRVADLALELPVADPGKHDGDRWTAVTVGRYFYPERPEWATDVELRNLTVRRAGRCTANSVAVLGAVRDLTVADVRVSGGGTGVAVHWGAVGTSVSELTGPSYHPHRLRITGLRVTDAFEGFYLSSVHDVAVRDVRCTGVEIGFRLLPGDNADRFHPVSGASPVSSAITVSGCTVGWCGPYAMRLAGWGRSEVDGRTSHLAYRDVTVTDCALTTEPALPDAPDRTRAAVVLERADGIVLSAVRLADGGPEIVAVRRDGVDSGPDVLAGDLHGAAPAAAEQPVEGEPAGSDDGDE</sequence>
<dbReference type="InterPro" id="IPR012334">
    <property type="entry name" value="Pectin_lyas_fold"/>
</dbReference>
<evidence type="ECO:0000313" key="2">
    <source>
        <dbReference type="EMBL" id="GID11453.1"/>
    </source>
</evidence>
<reference evidence="2" key="1">
    <citation type="submission" date="2021-01" db="EMBL/GenBank/DDBJ databases">
        <title>Whole genome shotgun sequence of Actinocatenispora rupis NBRC 107355.</title>
        <authorList>
            <person name="Komaki H."/>
            <person name="Tamura T."/>
        </authorList>
    </citation>
    <scope>NUCLEOTIDE SEQUENCE</scope>
    <source>
        <strain evidence="2">NBRC 107355</strain>
    </source>
</reference>
<organism evidence="2 3">
    <name type="scientific">Actinocatenispora rupis</name>
    <dbReference type="NCBI Taxonomy" id="519421"/>
    <lineage>
        <taxon>Bacteria</taxon>
        <taxon>Bacillati</taxon>
        <taxon>Actinomycetota</taxon>
        <taxon>Actinomycetes</taxon>
        <taxon>Micromonosporales</taxon>
        <taxon>Micromonosporaceae</taxon>
        <taxon>Actinocatenispora</taxon>
    </lineage>
</organism>
<name>A0A8J3IZI6_9ACTN</name>
<dbReference type="InterPro" id="IPR011050">
    <property type="entry name" value="Pectin_lyase_fold/virulence"/>
</dbReference>
<dbReference type="Proteomes" id="UP000612808">
    <property type="component" value="Unassembled WGS sequence"/>
</dbReference>
<comment type="caution">
    <text evidence="2">The sequence shown here is derived from an EMBL/GenBank/DDBJ whole genome shotgun (WGS) entry which is preliminary data.</text>
</comment>
<dbReference type="SUPFAM" id="SSF51126">
    <property type="entry name" value="Pectin lyase-like"/>
    <property type="match status" value="1"/>
</dbReference>
<protein>
    <submittedName>
        <fullName evidence="2">Uncharacterized protein</fullName>
    </submittedName>
</protein>
<proteinExistence type="predicted"/>
<feature type="region of interest" description="Disordered" evidence="1">
    <location>
        <begin position="703"/>
        <end position="734"/>
    </location>
</feature>
<dbReference type="Gene3D" id="2.160.20.10">
    <property type="entry name" value="Single-stranded right-handed beta-helix, Pectin lyase-like"/>
    <property type="match status" value="1"/>
</dbReference>
<dbReference type="EMBL" id="BOMB01000012">
    <property type="protein sequence ID" value="GID11453.1"/>
    <property type="molecule type" value="Genomic_DNA"/>
</dbReference>
<evidence type="ECO:0000313" key="3">
    <source>
        <dbReference type="Proteomes" id="UP000612808"/>
    </source>
</evidence>